<evidence type="ECO:0000256" key="5">
    <source>
        <dbReference type="ARBA" id="ARBA00022741"/>
    </source>
</evidence>
<dbReference type="EC" id="2.7.13.3" evidence="2"/>
<dbReference type="SUPFAM" id="SSF55874">
    <property type="entry name" value="ATPase domain of HSP90 chaperone/DNA topoisomerase II/histidine kinase"/>
    <property type="match status" value="1"/>
</dbReference>
<dbReference type="PANTHER" id="PTHR24421">
    <property type="entry name" value="NITRATE/NITRITE SENSOR PROTEIN NARX-RELATED"/>
    <property type="match status" value="1"/>
</dbReference>
<keyword evidence="9" id="KW-0472">Membrane</keyword>
<dbReference type="InterPro" id="IPR036890">
    <property type="entry name" value="HATPase_C_sf"/>
</dbReference>
<evidence type="ECO:0000256" key="9">
    <source>
        <dbReference type="SAM" id="Phobius"/>
    </source>
</evidence>
<dbReference type="EMBL" id="VSDO01000004">
    <property type="protein sequence ID" value="TYA11286.1"/>
    <property type="molecule type" value="Genomic_DNA"/>
</dbReference>
<evidence type="ECO:0000256" key="6">
    <source>
        <dbReference type="ARBA" id="ARBA00022777"/>
    </source>
</evidence>
<feature type="transmembrane region" description="Helical" evidence="9">
    <location>
        <begin position="177"/>
        <end position="198"/>
    </location>
</feature>
<dbReference type="OrthoDB" id="9781904at2"/>
<protein>
    <recommendedName>
        <fullName evidence="2">histidine kinase</fullName>
        <ecNumber evidence="2">2.7.13.3</ecNumber>
    </recommendedName>
</protein>
<dbReference type="Proteomes" id="UP000325218">
    <property type="component" value="Unassembled WGS sequence"/>
</dbReference>
<feature type="transmembrane region" description="Helical" evidence="9">
    <location>
        <begin position="151"/>
        <end position="171"/>
    </location>
</feature>
<sequence>MKFPNPHYPNLRYPNRRYWYVPILSALLLLLNGGVNLALMRPLTDVPASMDKLRFHLDDAVFSLFFLLAAAVFAGAFSVLRRERGYLYLSFFSLMASQQFFWEWDGKHLLFGDFPVLPAESLAVKSGMTFAAFLFFRYLQGTNRRLTDRIFIYSAGGVWAMSVISSISPLASPLLPFLSGALLAIVLAYLLLAAGRFAHRFRRYPEDSELRLIVNGFAVFAILILPDVGKDVLQVLTGQRLGYLPVFWEACLEDTFPWALMQLIFVFGLLFFRRYMRVLEQNREAHAEIRTQHESLKQEVAIRQHMDRLLDALSGSYRLKDLEHTLVAEGRRLFEPHSFHWIPYNRKARSIDNSIDNPGLDSGELRELEELLFAADHGLVPGEILPGSKFAPVFIGVMGREELYAAISPKGRPLLERERFALQLLAKYGALFLDYYAMMEKRISELERYHGEQPWVGKLFMQMAEKERKRLASDLHDEVLQELLAARRWLEGSGSADDPMPAPERMRLALDNAEFMIRETCAELMPSFLSEHGVIHAVLKLADKMRVRADFQLEVRTGTLAAKLDDDLSLTVYRIVQELLNNAWKHSGAARVGLDMDQEAGEIVIRYADDGKGMDAEAAGMSPDRFGLRGLNERVRLMGGSASIDTRPDEGFRAECRLPLKRTATAPA</sequence>
<feature type="transmembrane region" description="Helical" evidence="9">
    <location>
        <begin position="255"/>
        <end position="272"/>
    </location>
</feature>
<feature type="transmembrane region" description="Helical" evidence="9">
    <location>
        <begin position="86"/>
        <end position="102"/>
    </location>
</feature>
<dbReference type="InterPro" id="IPR050482">
    <property type="entry name" value="Sensor_HK_TwoCompSys"/>
</dbReference>
<reference evidence="11 12" key="1">
    <citation type="submission" date="2019-08" db="EMBL/GenBank/DDBJ databases">
        <title>Genome sequencing of Paenibacillus faecis DSM 23593(T).</title>
        <authorList>
            <person name="Kook J.-K."/>
            <person name="Park S.-N."/>
            <person name="Lim Y.K."/>
        </authorList>
    </citation>
    <scope>NUCLEOTIDE SEQUENCE [LARGE SCALE GENOMIC DNA]</scope>
    <source>
        <strain evidence="11 12">DSM 23593</strain>
    </source>
</reference>
<dbReference type="Pfam" id="PF07730">
    <property type="entry name" value="HisKA_3"/>
    <property type="match status" value="1"/>
</dbReference>
<dbReference type="Pfam" id="PF02518">
    <property type="entry name" value="HATPase_c"/>
    <property type="match status" value="1"/>
</dbReference>
<feature type="transmembrane region" description="Helical" evidence="9">
    <location>
        <begin position="122"/>
        <end position="139"/>
    </location>
</feature>
<dbReference type="InterPro" id="IPR003594">
    <property type="entry name" value="HATPase_dom"/>
</dbReference>
<evidence type="ECO:0000256" key="1">
    <source>
        <dbReference type="ARBA" id="ARBA00000085"/>
    </source>
</evidence>
<evidence type="ECO:0000313" key="12">
    <source>
        <dbReference type="Proteomes" id="UP000325218"/>
    </source>
</evidence>
<evidence type="ECO:0000256" key="7">
    <source>
        <dbReference type="ARBA" id="ARBA00022840"/>
    </source>
</evidence>
<dbReference type="GO" id="GO:0016020">
    <property type="term" value="C:membrane"/>
    <property type="evidence" value="ECO:0007669"/>
    <property type="project" value="InterPro"/>
</dbReference>
<feature type="transmembrane region" description="Helical" evidence="9">
    <location>
        <begin position="20"/>
        <end position="40"/>
    </location>
</feature>
<evidence type="ECO:0000256" key="8">
    <source>
        <dbReference type="ARBA" id="ARBA00023012"/>
    </source>
</evidence>
<comment type="catalytic activity">
    <reaction evidence="1">
        <text>ATP + protein L-histidine = ADP + protein N-phospho-L-histidine.</text>
        <dbReference type="EC" id="2.7.13.3"/>
    </reaction>
</comment>
<name>A0A5D0CN03_9BACL</name>
<evidence type="ECO:0000259" key="10">
    <source>
        <dbReference type="SMART" id="SM00387"/>
    </source>
</evidence>
<dbReference type="GO" id="GO:0000155">
    <property type="term" value="F:phosphorelay sensor kinase activity"/>
    <property type="evidence" value="ECO:0007669"/>
    <property type="project" value="InterPro"/>
</dbReference>
<keyword evidence="4" id="KW-0808">Transferase</keyword>
<dbReference type="Gene3D" id="1.20.5.1930">
    <property type="match status" value="1"/>
</dbReference>
<comment type="caution">
    <text evidence="11">The sequence shown here is derived from an EMBL/GenBank/DDBJ whole genome shotgun (WGS) entry which is preliminary data.</text>
</comment>
<dbReference type="CDD" id="cd16917">
    <property type="entry name" value="HATPase_UhpB-NarQ-NarX-like"/>
    <property type="match status" value="1"/>
</dbReference>
<dbReference type="SMART" id="SM00387">
    <property type="entry name" value="HATPase_c"/>
    <property type="match status" value="1"/>
</dbReference>
<gene>
    <name evidence="11" type="ORF">FRY98_19165</name>
</gene>
<keyword evidence="9" id="KW-1133">Transmembrane helix</keyword>
<keyword evidence="8" id="KW-0902">Two-component regulatory system</keyword>
<keyword evidence="6" id="KW-0418">Kinase</keyword>
<evidence type="ECO:0000313" key="11">
    <source>
        <dbReference type="EMBL" id="TYA11286.1"/>
    </source>
</evidence>
<dbReference type="Gene3D" id="3.30.565.10">
    <property type="entry name" value="Histidine kinase-like ATPase, C-terminal domain"/>
    <property type="match status" value="1"/>
</dbReference>
<keyword evidence="3" id="KW-0597">Phosphoprotein</keyword>
<dbReference type="PANTHER" id="PTHR24421:SF10">
    <property type="entry name" value="NITRATE_NITRITE SENSOR PROTEIN NARQ"/>
    <property type="match status" value="1"/>
</dbReference>
<dbReference type="GO" id="GO:0005524">
    <property type="term" value="F:ATP binding"/>
    <property type="evidence" value="ECO:0007669"/>
    <property type="project" value="UniProtKB-KW"/>
</dbReference>
<dbReference type="RefSeq" id="WP_148454964.1">
    <property type="nucleotide sequence ID" value="NZ_VSDO01000004.1"/>
</dbReference>
<dbReference type="AlphaFoldDB" id="A0A5D0CN03"/>
<keyword evidence="7" id="KW-0067">ATP-binding</keyword>
<feature type="transmembrane region" description="Helical" evidence="9">
    <location>
        <begin position="210"/>
        <end position="226"/>
    </location>
</feature>
<accession>A0A5D0CN03</accession>
<feature type="domain" description="Histidine kinase/HSP90-like ATPase" evidence="10">
    <location>
        <begin position="567"/>
        <end position="662"/>
    </location>
</feature>
<keyword evidence="9" id="KW-0812">Transmembrane</keyword>
<dbReference type="InterPro" id="IPR011712">
    <property type="entry name" value="Sig_transdc_His_kin_sub3_dim/P"/>
</dbReference>
<evidence type="ECO:0000256" key="2">
    <source>
        <dbReference type="ARBA" id="ARBA00012438"/>
    </source>
</evidence>
<proteinExistence type="predicted"/>
<keyword evidence="5" id="KW-0547">Nucleotide-binding</keyword>
<evidence type="ECO:0000256" key="3">
    <source>
        <dbReference type="ARBA" id="ARBA00022553"/>
    </source>
</evidence>
<evidence type="ECO:0000256" key="4">
    <source>
        <dbReference type="ARBA" id="ARBA00022679"/>
    </source>
</evidence>
<dbReference type="GO" id="GO:0046983">
    <property type="term" value="F:protein dimerization activity"/>
    <property type="evidence" value="ECO:0007669"/>
    <property type="project" value="InterPro"/>
</dbReference>
<feature type="transmembrane region" description="Helical" evidence="9">
    <location>
        <begin position="60"/>
        <end position="79"/>
    </location>
</feature>
<organism evidence="11 12">
    <name type="scientific">Paenibacillus faecis</name>
    <dbReference type="NCBI Taxonomy" id="862114"/>
    <lineage>
        <taxon>Bacteria</taxon>
        <taxon>Bacillati</taxon>
        <taxon>Bacillota</taxon>
        <taxon>Bacilli</taxon>
        <taxon>Bacillales</taxon>
        <taxon>Paenibacillaceae</taxon>
        <taxon>Paenibacillus</taxon>
    </lineage>
</organism>
<keyword evidence="12" id="KW-1185">Reference proteome</keyword>